<evidence type="ECO:0000313" key="2">
    <source>
        <dbReference type="EMBL" id="MEE4038739.1"/>
    </source>
</evidence>
<gene>
    <name evidence="2" type="ORF">V2I87_01415</name>
</gene>
<feature type="signal peptide" evidence="1">
    <location>
        <begin position="1"/>
        <end position="39"/>
    </location>
</feature>
<dbReference type="EMBL" id="JAZEIP010000001">
    <property type="protein sequence ID" value="MEE4038739.1"/>
    <property type="molecule type" value="Genomic_DNA"/>
</dbReference>
<evidence type="ECO:0008006" key="4">
    <source>
        <dbReference type="Google" id="ProtNLM"/>
    </source>
</evidence>
<keyword evidence="1" id="KW-0732">Signal</keyword>
<name>A0ABU7N2X3_PSEVI</name>
<dbReference type="RefSeq" id="WP_231500952.1">
    <property type="nucleotide sequence ID" value="NZ_JAEIKO010000002.1"/>
</dbReference>
<keyword evidence="3" id="KW-1185">Reference proteome</keyword>
<protein>
    <recommendedName>
        <fullName evidence="4">Lipoprotein</fullName>
    </recommendedName>
</protein>
<dbReference type="Proteomes" id="UP001343600">
    <property type="component" value="Unassembled WGS sequence"/>
</dbReference>
<accession>A0ABU7N2X3</accession>
<proteinExistence type="predicted"/>
<evidence type="ECO:0000256" key="1">
    <source>
        <dbReference type="SAM" id="SignalP"/>
    </source>
</evidence>
<comment type="caution">
    <text evidence="2">The sequence shown here is derived from an EMBL/GenBank/DDBJ whole genome shotgun (WGS) entry which is preliminary data.</text>
</comment>
<organism evidence="2 3">
    <name type="scientific">Pseudomonas viridiflava</name>
    <name type="common">Phytomonas viridiflava</name>
    <dbReference type="NCBI Taxonomy" id="33069"/>
    <lineage>
        <taxon>Bacteria</taxon>
        <taxon>Pseudomonadati</taxon>
        <taxon>Pseudomonadota</taxon>
        <taxon>Gammaproteobacteria</taxon>
        <taxon>Pseudomonadales</taxon>
        <taxon>Pseudomonadaceae</taxon>
        <taxon>Pseudomonas</taxon>
    </lineage>
</organism>
<feature type="chain" id="PRO_5045569257" description="Lipoprotein" evidence="1">
    <location>
        <begin position="40"/>
        <end position="148"/>
    </location>
</feature>
<sequence>MKSYFSPHPLFLYKGFNMKLLKLAAFVVAISGLAGCATATPVPDKGNAIVHIEAQVGDEMIARRLDATPAESLTHFEVSPGRHSMELGIVARGYQKSQRRCVATLEYSAFAADEFYTLIESRSGAEVKVTLFDSKGKALAQTDKVPCL</sequence>
<evidence type="ECO:0000313" key="3">
    <source>
        <dbReference type="Proteomes" id="UP001343600"/>
    </source>
</evidence>
<reference evidence="2 3" key="1">
    <citation type="submission" date="2024-01" db="EMBL/GenBank/DDBJ databases">
        <title>Characterization of Pseudomonas viridiflava in Georgia, USA.</title>
        <authorList>
            <person name="Zhao M."/>
            <person name="Dutta B."/>
        </authorList>
    </citation>
    <scope>NUCLEOTIDE SEQUENCE [LARGE SCALE GENOMIC DNA]</scope>
    <source>
        <strain evidence="2 3">21GA0539</strain>
    </source>
</reference>